<feature type="binding site" evidence="8">
    <location>
        <begin position="306"/>
        <end position="308"/>
    </location>
    <ligand>
        <name>GTP</name>
        <dbReference type="ChEBI" id="CHEBI:37565"/>
    </ligand>
</feature>
<dbReference type="PIRSF" id="PIRSF002401">
    <property type="entry name" value="GTP_bd_Obg/CgtA"/>
    <property type="match status" value="1"/>
</dbReference>
<dbReference type="Proteomes" id="UP000316253">
    <property type="component" value="Unassembled WGS sequence"/>
</dbReference>
<keyword evidence="7 8" id="KW-0342">GTP-binding</keyword>
<feature type="binding site" evidence="8">
    <location>
        <position position="175"/>
    </location>
    <ligand>
        <name>Mg(2+)</name>
        <dbReference type="ChEBI" id="CHEBI:18420"/>
    </ligand>
</feature>
<evidence type="ECO:0000256" key="3">
    <source>
        <dbReference type="ARBA" id="ARBA00022723"/>
    </source>
</evidence>
<feature type="binding site" evidence="8">
    <location>
        <begin position="193"/>
        <end position="197"/>
    </location>
    <ligand>
        <name>GTP</name>
        <dbReference type="ChEBI" id="CHEBI:37565"/>
    </ligand>
</feature>
<dbReference type="PRINTS" id="PR00326">
    <property type="entry name" value="GTP1OBG"/>
</dbReference>
<dbReference type="EC" id="3.6.5.-" evidence="8"/>
<evidence type="ECO:0000256" key="7">
    <source>
        <dbReference type="ARBA" id="ARBA00023134"/>
    </source>
</evidence>
<evidence type="ECO:0000256" key="8">
    <source>
        <dbReference type="HAMAP-Rule" id="MF_01454"/>
    </source>
</evidence>
<comment type="caution">
    <text evidence="11">The sequence shown here is derived from an EMBL/GenBank/DDBJ whole genome shotgun (WGS) entry which is preliminary data.</text>
</comment>
<feature type="domain" description="Obg" evidence="10">
    <location>
        <begin position="1"/>
        <end position="161"/>
    </location>
</feature>
<keyword evidence="2 8" id="KW-0963">Cytoplasm</keyword>
<dbReference type="Pfam" id="PF01018">
    <property type="entry name" value="GTP1_OBG"/>
    <property type="match status" value="1"/>
</dbReference>
<dbReference type="PANTHER" id="PTHR11702">
    <property type="entry name" value="DEVELOPMENTALLY REGULATED GTP-BINDING PROTEIN-RELATED"/>
    <property type="match status" value="1"/>
</dbReference>
<dbReference type="GO" id="GO:0003924">
    <property type="term" value="F:GTPase activity"/>
    <property type="evidence" value="ECO:0007669"/>
    <property type="project" value="UniProtKB-UniRule"/>
</dbReference>
<dbReference type="SUPFAM" id="SSF82051">
    <property type="entry name" value="Obg GTP-binding protein N-terminal domain"/>
    <property type="match status" value="1"/>
</dbReference>
<proteinExistence type="inferred from homology"/>
<dbReference type="Pfam" id="PF01926">
    <property type="entry name" value="MMR_HSR1"/>
    <property type="match status" value="1"/>
</dbReference>
<dbReference type="Gene3D" id="2.70.210.12">
    <property type="entry name" value="GTP1/OBG domain"/>
    <property type="match status" value="1"/>
</dbReference>
<reference evidence="11 12" key="1">
    <citation type="submission" date="2017-08" db="EMBL/GenBank/DDBJ databases">
        <title>Mechanisms for carbon and nitrogen cycling indicate functional differentiation within the Candidate Phyla Radiation.</title>
        <authorList>
            <person name="Danczak R.E."/>
            <person name="Johnston M.D."/>
            <person name="Kenah C."/>
            <person name="Slattery M."/>
            <person name="Wrighton K.C."/>
            <person name="Wilkins M.J."/>
        </authorList>
    </citation>
    <scope>NUCLEOTIDE SEQUENCE [LARGE SCALE GENOMIC DNA]</scope>
    <source>
        <strain evidence="11">Gr01-1014_85</strain>
    </source>
</reference>
<evidence type="ECO:0000313" key="12">
    <source>
        <dbReference type="Proteomes" id="UP000316253"/>
    </source>
</evidence>
<evidence type="ECO:0000259" key="9">
    <source>
        <dbReference type="PROSITE" id="PS51710"/>
    </source>
</evidence>
<keyword evidence="5 8" id="KW-0378">Hydrolase</keyword>
<dbReference type="CDD" id="cd01898">
    <property type="entry name" value="Obg"/>
    <property type="match status" value="1"/>
</dbReference>
<name>A0A554J9F3_9BACT</name>
<feature type="binding site" evidence="8">
    <location>
        <begin position="281"/>
        <end position="284"/>
    </location>
    <ligand>
        <name>GTP</name>
        <dbReference type="ChEBI" id="CHEBI:37565"/>
    </ligand>
</feature>
<comment type="function">
    <text evidence="8">An essential GTPase which binds GTP, GDP and possibly (p)ppGpp with moderate affinity, with high nucleotide exchange rates and a fairly low GTP hydrolysis rate. Plays a role in control of the cell cycle, stress response, ribosome biogenesis and in those bacteria that undergo differentiation, in morphogenesis control.</text>
</comment>
<keyword evidence="6 8" id="KW-0460">Magnesium</keyword>
<dbReference type="InterPro" id="IPR006073">
    <property type="entry name" value="GTP-bd"/>
</dbReference>
<evidence type="ECO:0000313" key="11">
    <source>
        <dbReference type="EMBL" id="TSC64989.1"/>
    </source>
</evidence>
<keyword evidence="3 8" id="KW-0479">Metal-binding</keyword>
<dbReference type="PANTHER" id="PTHR11702:SF31">
    <property type="entry name" value="MITOCHONDRIAL RIBOSOME-ASSOCIATED GTPASE 2"/>
    <property type="match status" value="1"/>
</dbReference>
<dbReference type="InterPro" id="IPR036726">
    <property type="entry name" value="GTP1_OBG_dom_sf"/>
</dbReference>
<dbReference type="HAMAP" id="MF_01454">
    <property type="entry name" value="GTPase_Obg"/>
    <property type="match status" value="1"/>
</dbReference>
<accession>A0A554J9F3</accession>
<dbReference type="SUPFAM" id="SSF52540">
    <property type="entry name" value="P-loop containing nucleoside triphosphate hydrolases"/>
    <property type="match status" value="1"/>
</dbReference>
<dbReference type="EMBL" id="VMFD01000072">
    <property type="protein sequence ID" value="TSC64989.1"/>
    <property type="molecule type" value="Genomic_DNA"/>
</dbReference>
<feature type="binding site" evidence="8">
    <location>
        <begin position="168"/>
        <end position="175"/>
    </location>
    <ligand>
        <name>GTP</name>
        <dbReference type="ChEBI" id="CHEBI:37565"/>
    </ligand>
</feature>
<dbReference type="NCBIfam" id="TIGR00231">
    <property type="entry name" value="small_GTP"/>
    <property type="match status" value="1"/>
</dbReference>
<dbReference type="GO" id="GO:0005525">
    <property type="term" value="F:GTP binding"/>
    <property type="evidence" value="ECO:0007669"/>
    <property type="project" value="UniProtKB-UniRule"/>
</dbReference>
<dbReference type="GO" id="GO:0000287">
    <property type="term" value="F:magnesium ion binding"/>
    <property type="evidence" value="ECO:0007669"/>
    <property type="project" value="InterPro"/>
</dbReference>
<organism evidence="11 12">
    <name type="scientific">Candidatus Berkelbacteria bacterium Gr01-1014_85</name>
    <dbReference type="NCBI Taxonomy" id="2017150"/>
    <lineage>
        <taxon>Bacteria</taxon>
        <taxon>Candidatus Berkelbacteria</taxon>
    </lineage>
</organism>
<comment type="cofactor">
    <cofactor evidence="8">
        <name>Mg(2+)</name>
        <dbReference type="ChEBI" id="CHEBI:18420"/>
    </cofactor>
</comment>
<evidence type="ECO:0000256" key="6">
    <source>
        <dbReference type="ARBA" id="ARBA00022842"/>
    </source>
</evidence>
<dbReference type="InterPro" id="IPR045086">
    <property type="entry name" value="OBG_GTPase"/>
</dbReference>
<feature type="binding site" evidence="8">
    <location>
        <begin position="214"/>
        <end position="217"/>
    </location>
    <ligand>
        <name>GTP</name>
        <dbReference type="ChEBI" id="CHEBI:37565"/>
    </ligand>
</feature>
<dbReference type="GO" id="GO:0005737">
    <property type="term" value="C:cytoplasm"/>
    <property type="evidence" value="ECO:0007669"/>
    <property type="project" value="UniProtKB-SubCell"/>
</dbReference>
<dbReference type="PROSITE" id="PS51710">
    <property type="entry name" value="G_OBG"/>
    <property type="match status" value="1"/>
</dbReference>
<comment type="similarity">
    <text evidence="1 8">Belongs to the TRAFAC class OBG-HflX-like GTPase superfamily. OBG GTPase family.</text>
</comment>
<dbReference type="NCBIfam" id="TIGR02729">
    <property type="entry name" value="Obg_CgtA"/>
    <property type="match status" value="1"/>
</dbReference>
<evidence type="ECO:0000259" key="10">
    <source>
        <dbReference type="PROSITE" id="PS51883"/>
    </source>
</evidence>
<comment type="subunit">
    <text evidence="8">Monomer.</text>
</comment>
<feature type="binding site" evidence="8">
    <location>
        <position position="195"/>
    </location>
    <ligand>
        <name>Mg(2+)</name>
        <dbReference type="ChEBI" id="CHEBI:18420"/>
    </ligand>
</feature>
<dbReference type="InterPro" id="IPR027417">
    <property type="entry name" value="P-loop_NTPase"/>
</dbReference>
<keyword evidence="4 8" id="KW-0547">Nucleotide-binding</keyword>
<dbReference type="PROSITE" id="PS51883">
    <property type="entry name" value="OBG"/>
    <property type="match status" value="1"/>
</dbReference>
<dbReference type="InterPro" id="IPR005225">
    <property type="entry name" value="Small_GTP-bd"/>
</dbReference>
<evidence type="ECO:0000256" key="2">
    <source>
        <dbReference type="ARBA" id="ARBA00022490"/>
    </source>
</evidence>
<evidence type="ECO:0000256" key="1">
    <source>
        <dbReference type="ARBA" id="ARBA00007699"/>
    </source>
</evidence>
<dbReference type="AlphaFoldDB" id="A0A554J9F3"/>
<dbReference type="GO" id="GO:0042254">
    <property type="term" value="P:ribosome biogenesis"/>
    <property type="evidence" value="ECO:0007669"/>
    <property type="project" value="UniProtKB-UniRule"/>
</dbReference>
<dbReference type="NCBIfam" id="NF008956">
    <property type="entry name" value="PRK12299.1"/>
    <property type="match status" value="1"/>
</dbReference>
<protein>
    <recommendedName>
        <fullName evidence="8">GTPase Obg</fullName>
        <ecNumber evidence="8">3.6.5.-</ecNumber>
    </recommendedName>
    <alternativeName>
        <fullName evidence="8">GTP-binding protein Obg</fullName>
    </alternativeName>
</protein>
<dbReference type="NCBIfam" id="NF008955">
    <property type="entry name" value="PRK12297.1"/>
    <property type="match status" value="1"/>
</dbReference>
<dbReference type="InterPro" id="IPR031167">
    <property type="entry name" value="G_OBG"/>
</dbReference>
<dbReference type="FunFam" id="2.70.210.12:FF:000001">
    <property type="entry name" value="GTPase Obg"/>
    <property type="match status" value="1"/>
</dbReference>
<evidence type="ECO:0000256" key="4">
    <source>
        <dbReference type="ARBA" id="ARBA00022741"/>
    </source>
</evidence>
<dbReference type="Gene3D" id="3.40.50.300">
    <property type="entry name" value="P-loop containing nucleotide triphosphate hydrolases"/>
    <property type="match status" value="1"/>
</dbReference>
<gene>
    <name evidence="8" type="primary">obg</name>
    <name evidence="11" type="ORF">CEO22_638</name>
</gene>
<evidence type="ECO:0000256" key="5">
    <source>
        <dbReference type="ARBA" id="ARBA00022801"/>
    </source>
</evidence>
<dbReference type="PROSITE" id="PS00905">
    <property type="entry name" value="GTP1_OBG"/>
    <property type="match status" value="1"/>
</dbReference>
<dbReference type="InterPro" id="IPR014100">
    <property type="entry name" value="GTP-bd_Obg/CgtA"/>
</dbReference>
<feature type="domain" description="OBG-type G" evidence="9">
    <location>
        <begin position="162"/>
        <end position="325"/>
    </location>
</feature>
<dbReference type="InterPro" id="IPR006074">
    <property type="entry name" value="GTP1-OBG_CS"/>
</dbReference>
<dbReference type="InterPro" id="IPR006169">
    <property type="entry name" value="GTP1_OBG_dom"/>
</dbReference>
<comment type="subcellular location">
    <subcellularLocation>
        <location evidence="8">Cytoplasm</location>
    </subcellularLocation>
</comment>
<sequence length="330" mass="35426">MIDEAIVRLKAGRGGDGAVTFRREKFVPFGGPDGGDGGRGGSIIIKANPSTHGLASYRGQKLFKAEAGESGSGTRSSGKSGSDLILSVPLGTEVKQLFQETGQVLNIIDLINEDQQIVICQGGHGGKGNWHFRSSTNQAPREHTLGTPGEERIIKLELKLLAEVGLVGLPNAGKSTLLSVISQARPKIGDYPFTTLEPQLGQVDWQGDSFVVADVPGLIQGASQGKGLGHQFLKHLSRVKLLVHLIDATSNDLTNDYQIIRDELNAYSPELASCPEILVITKIDLLPEFAELQAEFIQKYQPLAISAATHAGVDQLLTKIAARLEEHRTE</sequence>